<protein>
    <submittedName>
        <fullName evidence="2">Nucleic acid-binding protein</fullName>
    </submittedName>
</protein>
<proteinExistence type="predicted"/>
<organism evidence="2 3">
    <name type="scientific">Streptomyces composti</name>
    <dbReference type="NCBI Taxonomy" id="2720025"/>
    <lineage>
        <taxon>Bacteria</taxon>
        <taxon>Bacillati</taxon>
        <taxon>Actinomycetota</taxon>
        <taxon>Actinomycetes</taxon>
        <taxon>Kitasatosporales</taxon>
        <taxon>Streptomycetaceae</taxon>
        <taxon>Streptomyces</taxon>
    </lineage>
</organism>
<sequence length="119" mass="13501">MTTYAYPDDLLKAQQALNEVRASLKALVKTLPYSVEPMEAWERPDGYWLATSRAYPDSPGWSEQEKKEVAALREKERDLTSVILTHPFWSEVDAPARPDARSQLKHALEREDGEGQEAA</sequence>
<dbReference type="Proteomes" id="UP000730591">
    <property type="component" value="Unassembled WGS sequence"/>
</dbReference>
<evidence type="ECO:0000256" key="1">
    <source>
        <dbReference type="SAM" id="MobiDB-lite"/>
    </source>
</evidence>
<name>A0ABX1AGG5_9ACTN</name>
<feature type="compositionally biased region" description="Basic and acidic residues" evidence="1">
    <location>
        <begin position="94"/>
        <end position="110"/>
    </location>
</feature>
<accession>A0ABX1AGG5</accession>
<feature type="region of interest" description="Disordered" evidence="1">
    <location>
        <begin position="94"/>
        <end position="119"/>
    </location>
</feature>
<dbReference type="RefSeq" id="WP_167998336.1">
    <property type="nucleotide sequence ID" value="NZ_JAATEM010000040.1"/>
</dbReference>
<keyword evidence="3" id="KW-1185">Reference proteome</keyword>
<reference evidence="2 3" key="1">
    <citation type="submission" date="2020-03" db="EMBL/GenBank/DDBJ databases">
        <title>WGS of actinomycetes isolated from Thailand.</title>
        <authorList>
            <person name="Thawai C."/>
        </authorList>
    </citation>
    <scope>NUCLEOTIDE SEQUENCE [LARGE SCALE GENOMIC DNA]</scope>
    <source>
        <strain evidence="2 3">SBST2-5</strain>
    </source>
</reference>
<dbReference type="EMBL" id="JAATEM010000040">
    <property type="protein sequence ID" value="NJP53501.1"/>
    <property type="molecule type" value="Genomic_DNA"/>
</dbReference>
<evidence type="ECO:0000313" key="2">
    <source>
        <dbReference type="EMBL" id="NJP53501.1"/>
    </source>
</evidence>
<gene>
    <name evidence="2" type="ORF">HCJ93_26410</name>
</gene>
<comment type="caution">
    <text evidence="2">The sequence shown here is derived from an EMBL/GenBank/DDBJ whole genome shotgun (WGS) entry which is preliminary data.</text>
</comment>
<evidence type="ECO:0000313" key="3">
    <source>
        <dbReference type="Proteomes" id="UP000730591"/>
    </source>
</evidence>